<gene>
    <name evidence="5" type="ORF">RRF57_006088</name>
</gene>
<dbReference type="Pfam" id="PF00550">
    <property type="entry name" value="PP-binding"/>
    <property type="match status" value="1"/>
</dbReference>
<keyword evidence="1" id="KW-0596">Phosphopantetheine</keyword>
<dbReference type="SUPFAM" id="SSF47336">
    <property type="entry name" value="ACP-like"/>
    <property type="match status" value="2"/>
</dbReference>
<dbReference type="InterPro" id="IPR009081">
    <property type="entry name" value="PP-bd_ACP"/>
</dbReference>
<evidence type="ECO:0000313" key="5">
    <source>
        <dbReference type="EMBL" id="KAK5630373.1"/>
    </source>
</evidence>
<sequence length="591" mass="64689">MAASGKTDIRNVLRSDGAALKDVLGSFTNVEPSALKPDSSLEDLGLDSIAAVQLANALLLQLQLQVHPDELFKVSLNTLAEYAQKAHPASMKLRSSDRSNANVPSGLATPLLASDSTTLPSSLVQVISQLAKVPFEHISETSKLSELGIDSFSLCEIKQQLERIESKQFVFCDIQLCHTLHDLAAQLTVLPLSPSRSAADGTVEAAAETQECLITRPSLDRSCNPLEILAQSNSIYEAASHRSGFAGYWSTVSPLQQDLLLSYINEAFITLGVNLSEQPQGVETPTIPCIPKHERLVKRLLDILEARYIVRQCRGKVLRGSDCIDVDTSARLCEQLRIQHPSFECEAKLLNLIGPRLAECLSGKVDPLSVLFGSAESRHVMGSFYRDAPMMAAHTEQLISFFVSLVETLAVKSQTPIRVLEVGAGTGGTTAPLVAALRNTRVHLDYTFTDIGASFVHKAKARWEGVEWMSFAVLDIEAELPECFRGQYDIVVGTNVVHATRDRTSTCRRLRYALRPGGVLALSELTRPIDWYDICFGLLDGWWLADEGYAIQPATVWMDAFEKAGFQTMGHSSGDSEEANTQRLLIACTED</sequence>
<dbReference type="EMBL" id="JAWHQM010000015">
    <property type="protein sequence ID" value="KAK5630373.1"/>
    <property type="molecule type" value="Genomic_DNA"/>
</dbReference>
<keyword evidence="6" id="KW-1185">Reference proteome</keyword>
<dbReference type="AlphaFoldDB" id="A0AAN7UIT7"/>
<dbReference type="InterPro" id="IPR013217">
    <property type="entry name" value="Methyltransf_12"/>
</dbReference>
<dbReference type="Proteomes" id="UP001305414">
    <property type="component" value="Unassembled WGS sequence"/>
</dbReference>
<dbReference type="PANTHER" id="PTHR45681:SF6">
    <property type="entry name" value="POLYKETIDE SYNTHASE 37"/>
    <property type="match status" value="1"/>
</dbReference>
<dbReference type="Pfam" id="PF08242">
    <property type="entry name" value="Methyltransf_12"/>
    <property type="match status" value="1"/>
</dbReference>
<evidence type="ECO:0000313" key="6">
    <source>
        <dbReference type="Proteomes" id="UP001305414"/>
    </source>
</evidence>
<dbReference type="Pfam" id="PF18558">
    <property type="entry name" value="HTH_51"/>
    <property type="match status" value="1"/>
</dbReference>
<dbReference type="PROSITE" id="PS00012">
    <property type="entry name" value="PHOSPHOPANTETHEINE"/>
    <property type="match status" value="1"/>
</dbReference>
<dbReference type="SUPFAM" id="SSF53335">
    <property type="entry name" value="S-adenosyl-L-methionine-dependent methyltransferases"/>
    <property type="match status" value="1"/>
</dbReference>
<feature type="domain" description="Carrier" evidence="4">
    <location>
        <begin position="14"/>
        <end position="90"/>
    </location>
</feature>
<dbReference type="PROSITE" id="PS50075">
    <property type="entry name" value="CARRIER"/>
    <property type="match status" value="1"/>
</dbReference>
<protein>
    <recommendedName>
        <fullName evidence="4">Carrier domain-containing protein</fullName>
    </recommendedName>
</protein>
<evidence type="ECO:0000256" key="1">
    <source>
        <dbReference type="ARBA" id="ARBA00022450"/>
    </source>
</evidence>
<dbReference type="InterPro" id="IPR036736">
    <property type="entry name" value="ACP-like_sf"/>
</dbReference>
<dbReference type="InterPro" id="IPR050444">
    <property type="entry name" value="Polyketide_Synthase"/>
</dbReference>
<dbReference type="PANTHER" id="PTHR45681">
    <property type="entry name" value="POLYKETIDE SYNTHASE 44-RELATED"/>
    <property type="match status" value="1"/>
</dbReference>
<proteinExistence type="predicted"/>
<dbReference type="Gene3D" id="1.10.1200.10">
    <property type="entry name" value="ACP-like"/>
    <property type="match status" value="1"/>
</dbReference>
<evidence type="ECO:0000259" key="4">
    <source>
        <dbReference type="PROSITE" id="PS50075"/>
    </source>
</evidence>
<comment type="caution">
    <text evidence="5">The sequence shown here is derived from an EMBL/GenBank/DDBJ whole genome shotgun (WGS) entry which is preliminary data.</text>
</comment>
<dbReference type="InterPro" id="IPR041068">
    <property type="entry name" value="HTH_51"/>
</dbReference>
<reference evidence="5 6" key="1">
    <citation type="submission" date="2023-10" db="EMBL/GenBank/DDBJ databases">
        <title>Draft genome sequence of Xylaria bambusicola isolate GMP-LS, the root and basal stem rot pathogen of sugarcane in Indonesia.</title>
        <authorList>
            <person name="Selvaraj P."/>
            <person name="Muralishankar V."/>
            <person name="Muruganantham S."/>
            <person name="Sp S."/>
            <person name="Haryani S."/>
            <person name="Lau K.J.X."/>
            <person name="Naqvi N.I."/>
        </authorList>
    </citation>
    <scope>NUCLEOTIDE SEQUENCE [LARGE SCALE GENOMIC DNA]</scope>
    <source>
        <strain evidence="5">GMP-LS</strain>
    </source>
</reference>
<dbReference type="GO" id="GO:0016740">
    <property type="term" value="F:transferase activity"/>
    <property type="evidence" value="ECO:0007669"/>
    <property type="project" value="UniProtKB-KW"/>
</dbReference>
<evidence type="ECO:0000256" key="2">
    <source>
        <dbReference type="ARBA" id="ARBA00022553"/>
    </source>
</evidence>
<keyword evidence="3" id="KW-0808">Transferase</keyword>
<name>A0AAN7UIT7_9PEZI</name>
<organism evidence="5 6">
    <name type="scientific">Xylaria bambusicola</name>
    <dbReference type="NCBI Taxonomy" id="326684"/>
    <lineage>
        <taxon>Eukaryota</taxon>
        <taxon>Fungi</taxon>
        <taxon>Dikarya</taxon>
        <taxon>Ascomycota</taxon>
        <taxon>Pezizomycotina</taxon>
        <taxon>Sordariomycetes</taxon>
        <taxon>Xylariomycetidae</taxon>
        <taxon>Xylariales</taxon>
        <taxon>Xylariaceae</taxon>
        <taxon>Xylaria</taxon>
    </lineage>
</organism>
<evidence type="ECO:0000256" key="3">
    <source>
        <dbReference type="ARBA" id="ARBA00022679"/>
    </source>
</evidence>
<accession>A0AAN7UIT7</accession>
<dbReference type="Gene3D" id="3.40.50.150">
    <property type="entry name" value="Vaccinia Virus protein VP39"/>
    <property type="match status" value="1"/>
</dbReference>
<keyword evidence="2" id="KW-0597">Phosphoprotein</keyword>
<dbReference type="InterPro" id="IPR029063">
    <property type="entry name" value="SAM-dependent_MTases_sf"/>
</dbReference>
<dbReference type="CDD" id="cd02440">
    <property type="entry name" value="AdoMet_MTases"/>
    <property type="match status" value="1"/>
</dbReference>
<dbReference type="InterPro" id="IPR006162">
    <property type="entry name" value="Ppantetheine_attach_site"/>
</dbReference>